<dbReference type="Proteomes" id="UP000190539">
    <property type="component" value="Unassembled WGS sequence"/>
</dbReference>
<keyword evidence="2" id="KW-1185">Reference proteome</keyword>
<protein>
    <submittedName>
        <fullName evidence="1">Uncharacterized protein</fullName>
    </submittedName>
</protein>
<evidence type="ECO:0000313" key="1">
    <source>
        <dbReference type="EMBL" id="OON72635.1"/>
    </source>
</evidence>
<reference evidence="1 2" key="1">
    <citation type="submission" date="2017-02" db="EMBL/GenBank/DDBJ databases">
        <title>Draft Genome Sequence of Streptomyces tsukubaensis F601, a Producer of the immunosuppressant tacrolimus FK506.</title>
        <authorList>
            <person name="Zong G."/>
            <person name="Zhong C."/>
            <person name="Fu J."/>
            <person name="Qin R."/>
            <person name="Cao G."/>
        </authorList>
    </citation>
    <scope>NUCLEOTIDE SEQUENCE [LARGE SCALE GENOMIC DNA]</scope>
    <source>
        <strain evidence="1 2">F601</strain>
    </source>
</reference>
<organism evidence="1 2">
    <name type="scientific">Streptomyces tsukubensis</name>
    <dbReference type="NCBI Taxonomy" id="83656"/>
    <lineage>
        <taxon>Bacteria</taxon>
        <taxon>Bacillati</taxon>
        <taxon>Actinomycetota</taxon>
        <taxon>Actinomycetes</taxon>
        <taxon>Kitasatosporales</taxon>
        <taxon>Streptomycetaceae</taxon>
        <taxon>Streptomyces</taxon>
    </lineage>
</organism>
<proteinExistence type="predicted"/>
<sequence length="70" mass="7969">MHPDVHLRLHHLRSEELRGDADARRAIAPHRLRQPPVHLRTRIGWTLVELGLRLATGPGARGEIHEVRPA</sequence>
<dbReference type="EMBL" id="MVFC01000036">
    <property type="protein sequence ID" value="OON72635.1"/>
    <property type="molecule type" value="Genomic_DNA"/>
</dbReference>
<dbReference type="OrthoDB" id="4336008at2"/>
<dbReference type="STRING" id="83656.B1H18_29145"/>
<gene>
    <name evidence="1" type="ORF">B1H18_29145</name>
</gene>
<dbReference type="AlphaFoldDB" id="A0A1V4A1A3"/>
<accession>A0A1V4A1A3</accession>
<name>A0A1V4A1A3_9ACTN</name>
<evidence type="ECO:0000313" key="2">
    <source>
        <dbReference type="Proteomes" id="UP000190539"/>
    </source>
</evidence>
<comment type="caution">
    <text evidence="1">The sequence shown here is derived from an EMBL/GenBank/DDBJ whole genome shotgun (WGS) entry which is preliminary data.</text>
</comment>